<feature type="transmembrane region" description="Helical" evidence="8">
    <location>
        <begin position="134"/>
        <end position="151"/>
    </location>
</feature>
<dbReference type="RefSeq" id="WP_105943466.1">
    <property type="nucleotide sequence ID" value="NZ_CP027433.1"/>
</dbReference>
<dbReference type="GO" id="GO:0005886">
    <property type="term" value="C:plasma membrane"/>
    <property type="evidence" value="ECO:0007669"/>
    <property type="project" value="UniProtKB-SubCell"/>
</dbReference>
<gene>
    <name evidence="11" type="ORF">C6V83_17360</name>
</gene>
<evidence type="ECO:0000256" key="5">
    <source>
        <dbReference type="ARBA" id="ARBA00023136"/>
    </source>
</evidence>
<evidence type="ECO:0000259" key="9">
    <source>
        <dbReference type="Pfam" id="PF12805"/>
    </source>
</evidence>
<evidence type="ECO:0000256" key="6">
    <source>
        <dbReference type="ARBA" id="ARBA00043993"/>
    </source>
</evidence>
<evidence type="ECO:0000313" key="12">
    <source>
        <dbReference type="Proteomes" id="UP000239814"/>
    </source>
</evidence>
<dbReference type="InterPro" id="IPR049453">
    <property type="entry name" value="Memb_transporter_dom"/>
</dbReference>
<dbReference type="PANTHER" id="PTHR30509:SF9">
    <property type="entry name" value="MULTIDRUG RESISTANCE PROTEIN MDTO"/>
    <property type="match status" value="1"/>
</dbReference>
<dbReference type="OrthoDB" id="3816110at2"/>
<evidence type="ECO:0000256" key="7">
    <source>
        <dbReference type="SAM" id="MobiDB-lite"/>
    </source>
</evidence>
<feature type="transmembrane region" description="Helical" evidence="8">
    <location>
        <begin position="157"/>
        <end position="175"/>
    </location>
</feature>
<protein>
    <submittedName>
        <fullName evidence="11">Uncharacterized protein</fullName>
    </submittedName>
</protein>
<feature type="transmembrane region" description="Helical" evidence="8">
    <location>
        <begin position="383"/>
        <end position="402"/>
    </location>
</feature>
<feature type="domain" description="Integral membrane bound transporter" evidence="10">
    <location>
        <begin position="352"/>
        <end position="473"/>
    </location>
</feature>
<reference evidence="11 12" key="1">
    <citation type="submission" date="2018-03" db="EMBL/GenBank/DDBJ databases">
        <title>Characteristics and genome of n-alkane degrading marine bacteria Gordonia iterans isolated from crude oil contaminated in Tae-an, South Korea.</title>
        <authorList>
            <person name="Lee S.-S."/>
            <person name="Kim H."/>
        </authorList>
    </citation>
    <scope>NUCLEOTIDE SEQUENCE [LARGE SCALE GENOMIC DNA]</scope>
    <source>
        <strain evidence="11 12">Co17</strain>
    </source>
</reference>
<evidence type="ECO:0000259" key="10">
    <source>
        <dbReference type="Pfam" id="PF13515"/>
    </source>
</evidence>
<dbReference type="Pfam" id="PF13515">
    <property type="entry name" value="FUSC_2"/>
    <property type="match status" value="1"/>
</dbReference>
<proteinExistence type="inferred from homology"/>
<evidence type="ECO:0000256" key="8">
    <source>
        <dbReference type="SAM" id="Phobius"/>
    </source>
</evidence>
<feature type="domain" description="Integral membrane protein YccS N-terminal" evidence="9">
    <location>
        <begin position="105"/>
        <end position="198"/>
    </location>
</feature>
<keyword evidence="5 8" id="KW-0472">Membrane</keyword>
<dbReference type="PANTHER" id="PTHR30509">
    <property type="entry name" value="P-HYDROXYBENZOIC ACID EFFLUX PUMP SUBUNIT-RELATED"/>
    <property type="match status" value="1"/>
</dbReference>
<feature type="transmembrane region" description="Helical" evidence="8">
    <location>
        <begin position="44"/>
        <end position="67"/>
    </location>
</feature>
<keyword evidence="2" id="KW-1003">Cell membrane</keyword>
<dbReference type="InterPro" id="IPR032692">
    <property type="entry name" value="YccS_N"/>
</dbReference>
<organism evidence="11 12">
    <name type="scientific">Gordonia iterans</name>
    <dbReference type="NCBI Taxonomy" id="1004901"/>
    <lineage>
        <taxon>Bacteria</taxon>
        <taxon>Bacillati</taxon>
        <taxon>Actinomycetota</taxon>
        <taxon>Actinomycetes</taxon>
        <taxon>Mycobacteriales</taxon>
        <taxon>Gordoniaceae</taxon>
        <taxon>Gordonia</taxon>
    </lineage>
</organism>
<dbReference type="EMBL" id="CP027433">
    <property type="protein sequence ID" value="AVM01763.1"/>
    <property type="molecule type" value="Genomic_DNA"/>
</dbReference>
<evidence type="ECO:0000256" key="1">
    <source>
        <dbReference type="ARBA" id="ARBA00004651"/>
    </source>
</evidence>
<evidence type="ECO:0000256" key="4">
    <source>
        <dbReference type="ARBA" id="ARBA00022989"/>
    </source>
</evidence>
<evidence type="ECO:0000256" key="2">
    <source>
        <dbReference type="ARBA" id="ARBA00022475"/>
    </source>
</evidence>
<sequence length="641" mass="67675">MPAPTRSLLGDPRWSWIAETVRIRPAEFPVGHAIRSGVAVGGPFIVGSLTGHIVTGMWIGLAALLLAAGEREGTYRLNFTIIAVSTPIAAAGYLLGYAQDMPLPALAILLAMLALLMGLLAGIGPAFSVAGMQFLLAASIAIGVDGIHNWWTPLGLYFAGAAIYAALLGIEALLVPDRPQRKAVRPLLEALAGLAQARHDDLIDGGTRTTAARVHADAAYYAARDRVAELPLHWGTGKRWWSLDDDVLATADSVQALLVGEHDPAAAAAAAVRLRALGASTTRRAAPVVPAPDRAGSSSALTRRIDQLQESLSTVKDGRSRRQLPVVRATIGPEVIRAAVRLALCFGIAVGAKAYFPYNHWFWVPLTVCLVMKPDFGSVFSRAILRVIGTLVGVGIATVIILVVPKGVGFGIAMLIISALIPWLMMRSYALQAVAIAPVVILLVAVITPGDQDNFSLQRIAATAIGGAIVIVFGYLIWPHSRKLWVHQAFADAMDSVATELVAAGTPIPDDDARRAGERHRTVVDARRSAAHSLTELDGRLHRALSEPPPADTVAAAWLPAVDSAQRLADDVARYAADRLTGRAPADPAGARGLADAVRDAGQGPGPGTATVVDPNEIDDADLRVIADRLAEVTRALPHDR</sequence>
<evidence type="ECO:0000256" key="3">
    <source>
        <dbReference type="ARBA" id="ARBA00022692"/>
    </source>
</evidence>
<feature type="transmembrane region" description="Helical" evidence="8">
    <location>
        <begin position="105"/>
        <end position="127"/>
    </location>
</feature>
<feature type="transmembrane region" description="Helical" evidence="8">
    <location>
        <begin position="408"/>
        <end position="424"/>
    </location>
</feature>
<dbReference type="KEGG" id="git:C6V83_17360"/>
<name>A0A2S0KJD0_9ACTN</name>
<feature type="transmembrane region" description="Helical" evidence="8">
    <location>
        <begin position="460"/>
        <end position="478"/>
    </location>
</feature>
<dbReference type="AlphaFoldDB" id="A0A2S0KJD0"/>
<feature type="transmembrane region" description="Helical" evidence="8">
    <location>
        <begin position="79"/>
        <end position="99"/>
    </location>
</feature>
<accession>A0A2S0KJD0</accession>
<comment type="similarity">
    <text evidence="6">Belongs to the YccS/YhfK family.</text>
</comment>
<feature type="region of interest" description="Disordered" evidence="7">
    <location>
        <begin position="583"/>
        <end position="616"/>
    </location>
</feature>
<feature type="transmembrane region" description="Helical" evidence="8">
    <location>
        <begin position="429"/>
        <end position="448"/>
    </location>
</feature>
<dbReference type="Proteomes" id="UP000239814">
    <property type="component" value="Chromosome"/>
</dbReference>
<comment type="subcellular location">
    <subcellularLocation>
        <location evidence="1">Cell membrane</location>
        <topology evidence="1">Multi-pass membrane protein</topology>
    </subcellularLocation>
</comment>
<keyword evidence="4 8" id="KW-1133">Transmembrane helix</keyword>
<dbReference type="Pfam" id="PF12805">
    <property type="entry name" value="FUSC-like"/>
    <property type="match status" value="1"/>
</dbReference>
<feature type="compositionally biased region" description="Low complexity" evidence="7">
    <location>
        <begin position="583"/>
        <end position="596"/>
    </location>
</feature>
<keyword evidence="12" id="KW-1185">Reference proteome</keyword>
<evidence type="ECO:0000313" key="11">
    <source>
        <dbReference type="EMBL" id="AVM01763.1"/>
    </source>
</evidence>
<keyword evidence="3 8" id="KW-0812">Transmembrane</keyword>